<dbReference type="Gene3D" id="3.40.30.10">
    <property type="entry name" value="Glutaredoxin"/>
    <property type="match status" value="1"/>
</dbReference>
<feature type="compositionally biased region" description="Low complexity" evidence="1">
    <location>
        <begin position="749"/>
        <end position="761"/>
    </location>
</feature>
<dbReference type="GeneID" id="90038396"/>
<feature type="compositionally biased region" description="Acidic residues" evidence="1">
    <location>
        <begin position="617"/>
        <end position="635"/>
    </location>
</feature>
<feature type="compositionally biased region" description="Polar residues" evidence="1">
    <location>
        <begin position="36"/>
        <end position="51"/>
    </location>
</feature>
<feature type="compositionally biased region" description="Low complexity" evidence="1">
    <location>
        <begin position="170"/>
        <end position="184"/>
    </location>
</feature>
<feature type="compositionally biased region" description="Acidic residues" evidence="1">
    <location>
        <begin position="531"/>
        <end position="540"/>
    </location>
</feature>
<dbReference type="PROSITE" id="PS51354">
    <property type="entry name" value="GLUTAREDOXIN_2"/>
    <property type="match status" value="1"/>
</dbReference>
<evidence type="ECO:0008006" key="4">
    <source>
        <dbReference type="Google" id="ProtNLM"/>
    </source>
</evidence>
<feature type="compositionally biased region" description="Acidic residues" evidence="1">
    <location>
        <begin position="793"/>
        <end position="803"/>
    </location>
</feature>
<feature type="region of interest" description="Disordered" evidence="1">
    <location>
        <begin position="118"/>
        <end position="184"/>
    </location>
</feature>
<feature type="compositionally biased region" description="Low complexity" evidence="1">
    <location>
        <begin position="581"/>
        <end position="590"/>
    </location>
</feature>
<dbReference type="InterPro" id="IPR036249">
    <property type="entry name" value="Thioredoxin-like_sf"/>
</dbReference>
<feature type="compositionally biased region" description="Polar residues" evidence="1">
    <location>
        <begin position="131"/>
        <end position="141"/>
    </location>
</feature>
<reference evidence="2 3" key="1">
    <citation type="submission" date="2024-03" db="EMBL/GenBank/DDBJ databases">
        <title>Genome-scale model development and genomic sequencing of the oleaginous clade Lipomyces.</title>
        <authorList>
            <consortium name="Lawrence Berkeley National Laboratory"/>
            <person name="Czajka J.J."/>
            <person name="Han Y."/>
            <person name="Kim J."/>
            <person name="Mondo S.J."/>
            <person name="Hofstad B.A."/>
            <person name="Robles A."/>
            <person name="Haridas S."/>
            <person name="Riley R."/>
            <person name="LaButti K."/>
            <person name="Pangilinan J."/>
            <person name="Andreopoulos W."/>
            <person name="Lipzen A."/>
            <person name="Yan J."/>
            <person name="Wang M."/>
            <person name="Ng V."/>
            <person name="Grigoriev I.V."/>
            <person name="Spatafora J.W."/>
            <person name="Magnuson J.K."/>
            <person name="Baker S.E."/>
            <person name="Pomraning K.R."/>
        </authorList>
    </citation>
    <scope>NUCLEOTIDE SEQUENCE [LARGE SCALE GENOMIC DNA]</scope>
    <source>
        <strain evidence="2 3">Phaff 52-87</strain>
    </source>
</reference>
<feature type="compositionally biased region" description="Basic and acidic residues" evidence="1">
    <location>
        <begin position="565"/>
        <end position="577"/>
    </location>
</feature>
<dbReference type="SUPFAM" id="SSF52833">
    <property type="entry name" value="Thioredoxin-like"/>
    <property type="match status" value="1"/>
</dbReference>
<evidence type="ECO:0000313" key="3">
    <source>
        <dbReference type="Proteomes" id="UP001498771"/>
    </source>
</evidence>
<feature type="compositionally biased region" description="Polar residues" evidence="1">
    <location>
        <begin position="662"/>
        <end position="682"/>
    </location>
</feature>
<feature type="compositionally biased region" description="Polar residues" evidence="1">
    <location>
        <begin position="286"/>
        <end position="308"/>
    </location>
</feature>
<feature type="compositionally biased region" description="Acidic residues" evidence="1">
    <location>
        <begin position="651"/>
        <end position="661"/>
    </location>
</feature>
<name>A0ABR1F4Q7_9ASCO</name>
<sequence>MEVSIESFAESILSELDKIGSGSDSGAGITGADQLRPQQGEQQTAAITPGLSSTISSWRNTVADSDRFFFEADMHTSPAEADKATDQPPAADEEADDDDYDGYELIDLIEAHMADMHVDGDADQNSDEQQSESPLNASTFETVAAGSSVRDVESVDSSEYGVTGSRTPDLTESLTSNVVVSSTSSEPAAELIASEEAEEAVDIEPVEVAGEDLVFSSGSVVEESDTLPDETATEPVVEEETTLPAETVAEPVTDVTTTEDAAPEASTAIEHVADVTTAEDPAPEASTATEPVTDVSTTEDAAPETSTAAEPVVETSATTEDPTAKSAPLEPAEPTPPTSSSTQALDLEALKLAESSTAVETEDDVIESVLALAAEEFAAPVDEVDIYAAERFEKAEIAAMILQTKAELGVVDPEAPPDVLKEVEEMEAGGVPIAREAVGTAVEEGEGVGSEEVEDVEIPSVEDTAAAVSSSETKEIDDAVIEEAPVADDVLDPAVQETDLPDATDAAIVKTESEEVLKDEDSAVKPLEATSESEDLEAPIDADTPKDVVMEEQVSDTAEEAVVQTEERDVPVEKDVEVSETAEPADVAVVETEEDETEVSAGAEKAAEVQATTGADVSEEAAEEEKETAETEEEKEVAVKQSDEAVGEAFAEADEKAEEVDTTPTESNDILSTDAESPTITATEEDKAIITPTDPIVEADTNVTETKEEEEETTGPAPEPIVEADTNATETKEEAETTVAAPEPIVERSFSIGSSSPSKSSVEPLAVKEVDAETLDDASKVVTDGEVKTTSEPEAEPEAEPEPVAEVTAAVQQPVVVRSFALGSPKKDAPAESSPPATPTKSFVATTEQETLTRSAVAEPEVPAAAEVVEAEVKPEQSAPAEPRAAVAAAAAPAAPEVDESEKIYIYTSLTGGIMFGRNIMMLTRKLQTILQVYGIEFQVVDIATNEKAKKLWARQSKGRKLPGVIKGFDIVGNYEEIAESHEYGEVQMLIEEFV</sequence>
<feature type="compositionally biased region" description="Basic and acidic residues" evidence="1">
    <location>
        <begin position="766"/>
        <end position="791"/>
    </location>
</feature>
<feature type="region of interest" description="Disordered" evidence="1">
    <location>
        <begin position="74"/>
        <end position="100"/>
    </location>
</feature>
<dbReference type="EMBL" id="JBBJBU010000007">
    <property type="protein sequence ID" value="KAK7204810.1"/>
    <property type="molecule type" value="Genomic_DNA"/>
</dbReference>
<feature type="compositionally biased region" description="Acidic residues" evidence="1">
    <location>
        <begin position="121"/>
        <end position="130"/>
    </location>
</feature>
<feature type="compositionally biased region" description="Low complexity" evidence="1">
    <location>
        <begin position="242"/>
        <end position="251"/>
    </location>
</feature>
<feature type="compositionally biased region" description="Polar residues" evidence="1">
    <location>
        <begin position="841"/>
        <end position="854"/>
    </location>
</feature>
<dbReference type="RefSeq" id="XP_064767843.1">
    <property type="nucleotide sequence ID" value="XM_064912884.1"/>
</dbReference>
<feature type="compositionally biased region" description="Basic and acidic residues" evidence="1">
    <location>
        <begin position="74"/>
        <end position="85"/>
    </location>
</feature>
<accession>A0ABR1F4Q7</accession>
<evidence type="ECO:0000256" key="1">
    <source>
        <dbReference type="SAM" id="MobiDB-lite"/>
    </source>
</evidence>
<feature type="region of interest" description="Disordered" evidence="1">
    <location>
        <begin position="217"/>
        <end position="342"/>
    </location>
</feature>
<evidence type="ECO:0000313" key="2">
    <source>
        <dbReference type="EMBL" id="KAK7204810.1"/>
    </source>
</evidence>
<feature type="compositionally biased region" description="Basic and acidic residues" evidence="1">
    <location>
        <begin position="514"/>
        <end position="523"/>
    </location>
</feature>
<feature type="region of interest" description="Disordered" evidence="1">
    <location>
        <begin position="514"/>
        <end position="805"/>
    </location>
</feature>
<keyword evidence="3" id="KW-1185">Reference proteome</keyword>
<gene>
    <name evidence="2" type="ORF">BZA70DRAFT_280056</name>
</gene>
<feature type="region of interest" description="Disordered" evidence="1">
    <location>
        <begin position="19"/>
        <end position="51"/>
    </location>
</feature>
<dbReference type="Proteomes" id="UP001498771">
    <property type="component" value="Unassembled WGS sequence"/>
</dbReference>
<comment type="caution">
    <text evidence="2">The sequence shown here is derived from an EMBL/GenBank/DDBJ whole genome shotgun (WGS) entry which is preliminary data.</text>
</comment>
<feature type="compositionally biased region" description="Acidic residues" evidence="1">
    <location>
        <begin position="91"/>
        <end position="100"/>
    </location>
</feature>
<protein>
    <recommendedName>
        <fullName evidence="4">Glutaredoxin domain-containing protein</fullName>
    </recommendedName>
</protein>
<feature type="compositionally biased region" description="Acidic residues" evidence="1">
    <location>
        <begin position="222"/>
        <end position="241"/>
    </location>
</feature>
<proteinExistence type="predicted"/>
<organism evidence="2 3">
    <name type="scientific">Myxozyma melibiosi</name>
    <dbReference type="NCBI Taxonomy" id="54550"/>
    <lineage>
        <taxon>Eukaryota</taxon>
        <taxon>Fungi</taxon>
        <taxon>Dikarya</taxon>
        <taxon>Ascomycota</taxon>
        <taxon>Saccharomycotina</taxon>
        <taxon>Lipomycetes</taxon>
        <taxon>Lipomycetales</taxon>
        <taxon>Lipomycetaceae</taxon>
        <taxon>Myxozyma</taxon>
    </lineage>
</organism>
<feature type="region of interest" description="Disordered" evidence="1">
    <location>
        <begin position="822"/>
        <end position="857"/>
    </location>
</feature>